<evidence type="ECO:0000313" key="2">
    <source>
        <dbReference type="Proteomes" id="UP000789920"/>
    </source>
</evidence>
<evidence type="ECO:0000313" key="1">
    <source>
        <dbReference type="EMBL" id="CAG8758685.1"/>
    </source>
</evidence>
<gene>
    <name evidence="1" type="ORF">RPERSI_LOCUS14984</name>
</gene>
<sequence>MEGTIPEEEKSLQKKRNHFNWNEKKISQKKSIPEDEDPPKRRYFGGYFSGEDTPKEIKKDNTTQAGEALSNEEKSISRKFSYHPCFSS</sequence>
<protein>
    <submittedName>
        <fullName evidence="1">8468_t:CDS:1</fullName>
    </submittedName>
</protein>
<dbReference type="Proteomes" id="UP000789920">
    <property type="component" value="Unassembled WGS sequence"/>
</dbReference>
<name>A0ACA9QTF2_9GLOM</name>
<accession>A0ACA9QTF2</accession>
<keyword evidence="2" id="KW-1185">Reference proteome</keyword>
<comment type="caution">
    <text evidence="1">The sequence shown here is derived from an EMBL/GenBank/DDBJ whole genome shotgun (WGS) entry which is preliminary data.</text>
</comment>
<dbReference type="EMBL" id="CAJVQC010035327">
    <property type="protein sequence ID" value="CAG8758685.1"/>
    <property type="molecule type" value="Genomic_DNA"/>
</dbReference>
<proteinExistence type="predicted"/>
<organism evidence="1 2">
    <name type="scientific">Racocetra persica</name>
    <dbReference type="NCBI Taxonomy" id="160502"/>
    <lineage>
        <taxon>Eukaryota</taxon>
        <taxon>Fungi</taxon>
        <taxon>Fungi incertae sedis</taxon>
        <taxon>Mucoromycota</taxon>
        <taxon>Glomeromycotina</taxon>
        <taxon>Glomeromycetes</taxon>
        <taxon>Diversisporales</taxon>
        <taxon>Gigasporaceae</taxon>
        <taxon>Racocetra</taxon>
    </lineage>
</organism>
<reference evidence="1" key="1">
    <citation type="submission" date="2021-06" db="EMBL/GenBank/DDBJ databases">
        <authorList>
            <person name="Kallberg Y."/>
            <person name="Tangrot J."/>
            <person name="Rosling A."/>
        </authorList>
    </citation>
    <scope>NUCLEOTIDE SEQUENCE</scope>
    <source>
        <strain evidence="1">MA461A</strain>
    </source>
</reference>